<evidence type="ECO:0000313" key="4">
    <source>
        <dbReference type="Proteomes" id="UP000835052"/>
    </source>
</evidence>
<dbReference type="Pfam" id="PF06456">
    <property type="entry name" value="Arfaptin"/>
    <property type="match status" value="1"/>
</dbReference>
<dbReference type="EMBL" id="CAJGYM010000047">
    <property type="protein sequence ID" value="CAD6194795.1"/>
    <property type="molecule type" value="Genomic_DNA"/>
</dbReference>
<dbReference type="InterPro" id="IPR010504">
    <property type="entry name" value="AH_dom"/>
</dbReference>
<dbReference type="InterPro" id="IPR024114">
    <property type="entry name" value="Islet_autoAg_Ica1/Ica1-like"/>
</dbReference>
<feature type="region of interest" description="Disordered" evidence="1">
    <location>
        <begin position="322"/>
        <end position="349"/>
    </location>
</feature>
<name>A0A8S1HHU5_9PELO</name>
<dbReference type="PANTHER" id="PTHR10164">
    <property type="entry name" value="ISLET CELL AUTOANTIGEN 1"/>
    <property type="match status" value="1"/>
</dbReference>
<evidence type="ECO:0000313" key="3">
    <source>
        <dbReference type="EMBL" id="CAD6194795.1"/>
    </source>
</evidence>
<dbReference type="GO" id="GO:0019904">
    <property type="term" value="F:protein domain specific binding"/>
    <property type="evidence" value="ECO:0007669"/>
    <property type="project" value="InterPro"/>
</dbReference>
<organism evidence="3 4">
    <name type="scientific">Caenorhabditis auriculariae</name>
    <dbReference type="NCBI Taxonomy" id="2777116"/>
    <lineage>
        <taxon>Eukaryota</taxon>
        <taxon>Metazoa</taxon>
        <taxon>Ecdysozoa</taxon>
        <taxon>Nematoda</taxon>
        <taxon>Chromadorea</taxon>
        <taxon>Rhabditida</taxon>
        <taxon>Rhabditina</taxon>
        <taxon>Rhabditomorpha</taxon>
        <taxon>Rhabditoidea</taxon>
        <taxon>Rhabditidae</taxon>
        <taxon>Peloderinae</taxon>
        <taxon>Caenorhabditis</taxon>
    </lineage>
</organism>
<feature type="compositionally biased region" description="Polar residues" evidence="1">
    <location>
        <begin position="404"/>
        <end position="417"/>
    </location>
</feature>
<protein>
    <recommendedName>
        <fullName evidence="2">AH domain-containing protein</fullName>
    </recommendedName>
</protein>
<dbReference type="SUPFAM" id="SSF103657">
    <property type="entry name" value="BAR/IMD domain-like"/>
    <property type="match status" value="1"/>
</dbReference>
<evidence type="ECO:0000256" key="1">
    <source>
        <dbReference type="SAM" id="MobiDB-lite"/>
    </source>
</evidence>
<gene>
    <name evidence="3" type="ORF">CAUJ_LOCUS10714</name>
</gene>
<sequence length="433" mass="48828">MAANFYEKNTSGLNADRFMSKFDESTLVNVQRHYWTARQFIRSKLGKKEDEHLEASDLELDTCLNLYRSVQSTSTQLLTCIDAYVTFQYDEALVENVLGKYMKEKGKQEKAENIKRSLIAVGRCLMFASHQMNAARVPLSTFLGKLAVFVERAIGDCSQTVEAVEMARTEYRGSLLWMKKTSEELDPEVEGSMEKFRDAQATVRVNKDRLDKLKTDTLQKVDLLSASRSNLLSHVLTHYQHALYNHYARTARAYETLAENISSLNDYEFEVLSHLFTGVKQPSASKASKKEPESVEQPMEPQEAEIADLLFGRESPLFTLDEEVPERESDSPLCEPVDPQTHQPSPKEVPAKYNFAVGPLAPLYNSELPVPALNPPPSSSQPSLISLHSSDLLSMFGNREGTKKTPSPQRAQPTDWSSLLEGFELQKIDNSFL</sequence>
<dbReference type="InterPro" id="IPR027267">
    <property type="entry name" value="AH/BAR_dom_sf"/>
</dbReference>
<dbReference type="GO" id="GO:0005794">
    <property type="term" value="C:Golgi apparatus"/>
    <property type="evidence" value="ECO:0007669"/>
    <property type="project" value="TreeGrafter"/>
</dbReference>
<dbReference type="PROSITE" id="PS50870">
    <property type="entry name" value="AH"/>
    <property type="match status" value="1"/>
</dbReference>
<dbReference type="Gene3D" id="1.20.1270.60">
    <property type="entry name" value="Arfaptin homology (AH) domain/BAR domain"/>
    <property type="match status" value="1"/>
</dbReference>
<dbReference type="SMART" id="SM01015">
    <property type="entry name" value="Arfaptin"/>
    <property type="match status" value="1"/>
</dbReference>
<feature type="region of interest" description="Disordered" evidence="1">
    <location>
        <begin position="280"/>
        <end position="300"/>
    </location>
</feature>
<dbReference type="PANTHER" id="PTHR10164:SF4">
    <property type="entry name" value="GH23156P"/>
    <property type="match status" value="1"/>
</dbReference>
<dbReference type="OrthoDB" id="2126778at2759"/>
<dbReference type="FunFam" id="1.20.1270.60:FF:000068">
    <property type="entry name" value="Islet cell autoantigen"/>
    <property type="match status" value="1"/>
</dbReference>
<feature type="domain" description="AH" evidence="2">
    <location>
        <begin position="55"/>
        <end position="259"/>
    </location>
</feature>
<dbReference type="AlphaFoldDB" id="A0A8S1HHU5"/>
<reference evidence="3" key="1">
    <citation type="submission" date="2020-10" db="EMBL/GenBank/DDBJ databases">
        <authorList>
            <person name="Kikuchi T."/>
        </authorList>
    </citation>
    <scope>NUCLEOTIDE SEQUENCE</scope>
    <source>
        <strain evidence="3">NKZ352</strain>
    </source>
</reference>
<dbReference type="Proteomes" id="UP000835052">
    <property type="component" value="Unassembled WGS sequence"/>
</dbReference>
<dbReference type="GO" id="GO:0051049">
    <property type="term" value="P:regulation of transport"/>
    <property type="evidence" value="ECO:0007669"/>
    <property type="project" value="TreeGrafter"/>
</dbReference>
<comment type="caution">
    <text evidence="3">The sequence shown here is derived from an EMBL/GenBank/DDBJ whole genome shotgun (WGS) entry which is preliminary data.</text>
</comment>
<keyword evidence="4" id="KW-1185">Reference proteome</keyword>
<evidence type="ECO:0000259" key="2">
    <source>
        <dbReference type="PROSITE" id="PS50870"/>
    </source>
</evidence>
<accession>A0A8S1HHU5</accession>
<feature type="region of interest" description="Disordered" evidence="1">
    <location>
        <begin position="391"/>
        <end position="418"/>
    </location>
</feature>
<proteinExistence type="predicted"/>